<dbReference type="Gene3D" id="3.30.450.20">
    <property type="entry name" value="PAS domain"/>
    <property type="match status" value="1"/>
</dbReference>
<evidence type="ECO:0000256" key="3">
    <source>
        <dbReference type="ARBA" id="ARBA00022553"/>
    </source>
</evidence>
<dbReference type="SMART" id="SM00387">
    <property type="entry name" value="HATPase_c"/>
    <property type="match status" value="1"/>
</dbReference>
<dbReference type="SMART" id="SM00388">
    <property type="entry name" value="HisKA"/>
    <property type="match status" value="1"/>
</dbReference>
<evidence type="ECO:0000256" key="2">
    <source>
        <dbReference type="ARBA" id="ARBA00012438"/>
    </source>
</evidence>
<dbReference type="InterPro" id="IPR000014">
    <property type="entry name" value="PAS"/>
</dbReference>
<evidence type="ECO:0000313" key="7">
    <source>
        <dbReference type="Proteomes" id="UP001611383"/>
    </source>
</evidence>
<dbReference type="CDD" id="cd00130">
    <property type="entry name" value="PAS"/>
    <property type="match status" value="1"/>
</dbReference>
<dbReference type="InterPro" id="IPR003594">
    <property type="entry name" value="HATPase_dom"/>
</dbReference>
<dbReference type="NCBIfam" id="TIGR00229">
    <property type="entry name" value="sensory_box"/>
    <property type="match status" value="1"/>
</dbReference>
<dbReference type="InterPro" id="IPR013656">
    <property type="entry name" value="PAS_4"/>
</dbReference>
<feature type="domain" description="Histidine kinase" evidence="4">
    <location>
        <begin position="323"/>
        <end position="542"/>
    </location>
</feature>
<dbReference type="PANTHER" id="PTHR43065">
    <property type="entry name" value="SENSOR HISTIDINE KINASE"/>
    <property type="match status" value="1"/>
</dbReference>
<dbReference type="InterPro" id="IPR003018">
    <property type="entry name" value="GAF"/>
</dbReference>
<evidence type="ECO:0000259" key="4">
    <source>
        <dbReference type="PROSITE" id="PS50109"/>
    </source>
</evidence>
<dbReference type="RefSeq" id="WP_395815258.1">
    <property type="nucleotide sequence ID" value="NZ_CP043494.1"/>
</dbReference>
<organism evidence="6 7">
    <name type="scientific">Archangium minus</name>
    <dbReference type="NCBI Taxonomy" id="83450"/>
    <lineage>
        <taxon>Bacteria</taxon>
        <taxon>Pseudomonadati</taxon>
        <taxon>Myxococcota</taxon>
        <taxon>Myxococcia</taxon>
        <taxon>Myxococcales</taxon>
        <taxon>Cystobacterineae</taxon>
        <taxon>Archangiaceae</taxon>
        <taxon>Archangium</taxon>
    </lineage>
</organism>
<dbReference type="PANTHER" id="PTHR43065:SF42">
    <property type="entry name" value="TWO-COMPONENT SENSOR PPRA"/>
    <property type="match status" value="1"/>
</dbReference>
<dbReference type="SUPFAM" id="SSF55781">
    <property type="entry name" value="GAF domain-like"/>
    <property type="match status" value="1"/>
</dbReference>
<dbReference type="PRINTS" id="PR00344">
    <property type="entry name" value="BCTRLSENSOR"/>
</dbReference>
<dbReference type="SMART" id="SM00065">
    <property type="entry name" value="GAF"/>
    <property type="match status" value="1"/>
</dbReference>
<protein>
    <recommendedName>
        <fullName evidence="2">histidine kinase</fullName>
        <ecNumber evidence="2">2.7.13.3</ecNumber>
    </recommendedName>
</protein>
<dbReference type="Gene3D" id="3.30.565.10">
    <property type="entry name" value="Histidine kinase-like ATPase, C-terminal domain"/>
    <property type="match status" value="1"/>
</dbReference>
<dbReference type="PROSITE" id="PS50109">
    <property type="entry name" value="HIS_KIN"/>
    <property type="match status" value="1"/>
</dbReference>
<dbReference type="SUPFAM" id="SSF55785">
    <property type="entry name" value="PYP-like sensor domain (PAS domain)"/>
    <property type="match status" value="1"/>
</dbReference>
<proteinExistence type="predicted"/>
<dbReference type="Pfam" id="PF13492">
    <property type="entry name" value="GAF_3"/>
    <property type="match status" value="1"/>
</dbReference>
<dbReference type="EC" id="2.7.13.3" evidence="2"/>
<dbReference type="Pfam" id="PF02518">
    <property type="entry name" value="HATPase_c"/>
    <property type="match status" value="1"/>
</dbReference>
<gene>
    <name evidence="6" type="ORF">F0U60_06095</name>
</gene>
<dbReference type="InterPro" id="IPR003661">
    <property type="entry name" value="HisK_dim/P_dom"/>
</dbReference>
<comment type="catalytic activity">
    <reaction evidence="1">
        <text>ATP + protein L-histidine = ADP + protein N-phospho-L-histidine.</text>
        <dbReference type="EC" id="2.7.13.3"/>
    </reaction>
</comment>
<reference evidence="6 7" key="1">
    <citation type="submission" date="2019-08" db="EMBL/GenBank/DDBJ databases">
        <title>Archangium and Cystobacter genomes.</title>
        <authorList>
            <person name="Chen I.-C.K."/>
            <person name="Wielgoss S."/>
        </authorList>
    </citation>
    <scope>NUCLEOTIDE SEQUENCE [LARGE SCALE GENOMIC DNA]</scope>
    <source>
        <strain evidence="6 7">Cbm 6</strain>
    </source>
</reference>
<accession>A0ABY9WRT4</accession>
<feature type="domain" description="PAS" evidence="5">
    <location>
        <begin position="186"/>
        <end position="237"/>
    </location>
</feature>
<dbReference type="SUPFAM" id="SSF47384">
    <property type="entry name" value="Homodimeric domain of signal transducing histidine kinase"/>
    <property type="match status" value="1"/>
</dbReference>
<dbReference type="InterPro" id="IPR036097">
    <property type="entry name" value="HisK_dim/P_sf"/>
</dbReference>
<dbReference type="SMART" id="SM00091">
    <property type="entry name" value="PAS"/>
    <property type="match status" value="1"/>
</dbReference>
<dbReference type="InterPro" id="IPR004358">
    <property type="entry name" value="Sig_transdc_His_kin-like_C"/>
</dbReference>
<dbReference type="Pfam" id="PF08448">
    <property type="entry name" value="PAS_4"/>
    <property type="match status" value="1"/>
</dbReference>
<dbReference type="InterPro" id="IPR035965">
    <property type="entry name" value="PAS-like_dom_sf"/>
</dbReference>
<evidence type="ECO:0000256" key="1">
    <source>
        <dbReference type="ARBA" id="ARBA00000085"/>
    </source>
</evidence>
<keyword evidence="3" id="KW-0597">Phosphoprotein</keyword>
<evidence type="ECO:0000313" key="6">
    <source>
        <dbReference type="EMBL" id="WNG43716.1"/>
    </source>
</evidence>
<evidence type="ECO:0000259" key="5">
    <source>
        <dbReference type="PROSITE" id="PS50112"/>
    </source>
</evidence>
<dbReference type="InterPro" id="IPR036890">
    <property type="entry name" value="HATPase_C_sf"/>
</dbReference>
<dbReference type="Proteomes" id="UP001611383">
    <property type="component" value="Chromosome"/>
</dbReference>
<dbReference type="CDD" id="cd00082">
    <property type="entry name" value="HisKA"/>
    <property type="match status" value="1"/>
</dbReference>
<name>A0ABY9WRT4_9BACT</name>
<dbReference type="InterPro" id="IPR029016">
    <property type="entry name" value="GAF-like_dom_sf"/>
</dbReference>
<dbReference type="SUPFAM" id="SSF55874">
    <property type="entry name" value="ATPase domain of HSP90 chaperone/DNA topoisomerase II/histidine kinase"/>
    <property type="match status" value="1"/>
</dbReference>
<keyword evidence="7" id="KW-1185">Reference proteome</keyword>
<dbReference type="PROSITE" id="PS50112">
    <property type="entry name" value="PAS"/>
    <property type="match status" value="1"/>
</dbReference>
<dbReference type="Pfam" id="PF00512">
    <property type="entry name" value="HisKA"/>
    <property type="match status" value="1"/>
</dbReference>
<dbReference type="InterPro" id="IPR005467">
    <property type="entry name" value="His_kinase_dom"/>
</dbReference>
<dbReference type="EMBL" id="CP043494">
    <property type="protein sequence ID" value="WNG43716.1"/>
    <property type="molecule type" value="Genomic_DNA"/>
</dbReference>
<sequence>MCTKGREPDQAMSPGLEQVRRVSPDAALQALLTGTGAAVGPEFFRALVRQVAEVFRVTSAVVGERKPGQDTLHPLAVWSQGDFREEQPLALTGTAFEQVLTQGVFHCQEAVDTHFSEDGWLRRLGPGGFLGMALRSSRGEVLGALALLHDAPLEVGPPDLALLGAFASRLVAELERLQAQAGMEQARDFLRKVLNSIQDPLFVKDRAHRWIVANDAFCRFMNHPEAELLGKSDYDFVPSHEADVFWRQDELVFGSGQPNENEESITDSAGLTHTLVTKKAVFTGADGQPYLVAVIRDITEYTRLETQLRLADRMVAVGTMASGIAHEINNPMAYVSANLSFLREQLSQEDVTELDLVELREVVAEAIEGAGRVRSIVEDLKGFTRSDEKRLGPVELPQVIDSAQRLVRHQLQTRARLVHALEPVPPVFGNAARLGQVLVNLLVNAVQSFSVRDPERNLIRISSRTNGAAQVVVEVEDNGRGMEPEVLKRLFSPFFTTKPVGEGTGLGLAISHAIIESMGGQIEVRSTPGRGSTFRLVLPVFSEGVPPVGQGA</sequence>
<dbReference type="Gene3D" id="1.10.287.130">
    <property type="match status" value="1"/>
</dbReference>
<dbReference type="Gene3D" id="3.30.450.40">
    <property type="match status" value="1"/>
</dbReference>